<feature type="non-terminal residue" evidence="1">
    <location>
        <position position="1"/>
    </location>
</feature>
<gene>
    <name evidence="1" type="ORF">SPELUC_LOCUS17798</name>
</gene>
<proteinExistence type="predicted"/>
<reference evidence="1" key="1">
    <citation type="submission" date="2021-06" db="EMBL/GenBank/DDBJ databases">
        <authorList>
            <person name="Kallberg Y."/>
            <person name="Tangrot J."/>
            <person name="Rosling A."/>
        </authorList>
    </citation>
    <scope>NUCLEOTIDE SEQUENCE</scope>
    <source>
        <strain evidence="1">28 12/20/2015</strain>
    </source>
</reference>
<evidence type="ECO:0000313" key="1">
    <source>
        <dbReference type="EMBL" id="CAG8797978.1"/>
    </source>
</evidence>
<dbReference type="Proteomes" id="UP000789366">
    <property type="component" value="Unassembled WGS sequence"/>
</dbReference>
<accession>A0ACA9RLI3</accession>
<keyword evidence="2" id="KW-1185">Reference proteome</keyword>
<feature type="non-terminal residue" evidence="1">
    <location>
        <position position="55"/>
    </location>
</feature>
<dbReference type="EMBL" id="CAJVPW010076463">
    <property type="protein sequence ID" value="CAG8797978.1"/>
    <property type="molecule type" value="Genomic_DNA"/>
</dbReference>
<protein>
    <submittedName>
        <fullName evidence="1">305_t:CDS:1</fullName>
    </submittedName>
</protein>
<sequence length="55" mass="6335">MLTKVPSVKRKHLTAEEKKEICKKKRKFLSILNSELALDYGVKKTCISDILKQSD</sequence>
<organism evidence="1 2">
    <name type="scientific">Cetraspora pellucida</name>
    <dbReference type="NCBI Taxonomy" id="1433469"/>
    <lineage>
        <taxon>Eukaryota</taxon>
        <taxon>Fungi</taxon>
        <taxon>Fungi incertae sedis</taxon>
        <taxon>Mucoromycota</taxon>
        <taxon>Glomeromycotina</taxon>
        <taxon>Glomeromycetes</taxon>
        <taxon>Diversisporales</taxon>
        <taxon>Gigasporaceae</taxon>
        <taxon>Cetraspora</taxon>
    </lineage>
</organism>
<comment type="caution">
    <text evidence="1">The sequence shown here is derived from an EMBL/GenBank/DDBJ whole genome shotgun (WGS) entry which is preliminary data.</text>
</comment>
<name>A0ACA9RLI3_9GLOM</name>
<evidence type="ECO:0000313" key="2">
    <source>
        <dbReference type="Proteomes" id="UP000789366"/>
    </source>
</evidence>